<evidence type="ECO:0000313" key="3">
    <source>
        <dbReference type="EMBL" id="MED6189530.1"/>
    </source>
</evidence>
<accession>A0ABU6WYT8</accession>
<organism evidence="3 4">
    <name type="scientific">Stylosanthes scabra</name>
    <dbReference type="NCBI Taxonomy" id="79078"/>
    <lineage>
        <taxon>Eukaryota</taxon>
        <taxon>Viridiplantae</taxon>
        <taxon>Streptophyta</taxon>
        <taxon>Embryophyta</taxon>
        <taxon>Tracheophyta</taxon>
        <taxon>Spermatophyta</taxon>
        <taxon>Magnoliopsida</taxon>
        <taxon>eudicotyledons</taxon>
        <taxon>Gunneridae</taxon>
        <taxon>Pentapetalae</taxon>
        <taxon>rosids</taxon>
        <taxon>fabids</taxon>
        <taxon>Fabales</taxon>
        <taxon>Fabaceae</taxon>
        <taxon>Papilionoideae</taxon>
        <taxon>50 kb inversion clade</taxon>
        <taxon>dalbergioids sensu lato</taxon>
        <taxon>Dalbergieae</taxon>
        <taxon>Pterocarpus clade</taxon>
        <taxon>Stylosanthes</taxon>
    </lineage>
</organism>
<dbReference type="EMBL" id="JASCZI010183571">
    <property type="protein sequence ID" value="MED6189530.1"/>
    <property type="molecule type" value="Genomic_DNA"/>
</dbReference>
<reference evidence="3 4" key="1">
    <citation type="journal article" date="2023" name="Plants (Basel)">
        <title>Bridging the Gap: Combining Genomics and Transcriptomics Approaches to Understand Stylosanthes scabra, an Orphan Legume from the Brazilian Caatinga.</title>
        <authorList>
            <person name="Ferreira-Neto J.R.C."/>
            <person name="da Silva M.D."/>
            <person name="Binneck E."/>
            <person name="de Melo N.F."/>
            <person name="da Silva R.H."/>
            <person name="de Melo A.L.T.M."/>
            <person name="Pandolfi V."/>
            <person name="Bustamante F.O."/>
            <person name="Brasileiro-Vidal A.C."/>
            <person name="Benko-Iseppon A.M."/>
        </authorList>
    </citation>
    <scope>NUCLEOTIDE SEQUENCE [LARGE SCALE GENOMIC DNA]</scope>
    <source>
        <tissue evidence="3">Leaves</tissue>
    </source>
</reference>
<sequence>EIFPLHWQKHLNTPHSPKYLRPLEQKLVEQLVKSRKMCRALIRTSASTPPVPRVDNIPYPAGIDEHSDEEEENEECLEEEGEEEEEEEEEWEEEDQISSRGKKKAKMEAIFEEGEEEEEEDQEEDDQVCRRRMKPKREAPFQPDADRDVEVEKKKQKVSVESSGASLRRERSIEEVLMESEEENKRDGLCSFQGKGTVASLWDDRFNFDGHLRQHLFFYSDRDQLLRAGDSSVTQFVKANSFRIAAAADFLELEIEKSRKEVCLLESELAEEKNARLRAEEALQEANTAREKAERELAMSKKNADCTEAFLLQRCNKSMKVSFQNAVDQVRYFFPDLNLDSVELDYRKVVMEGELVEPRSAPL</sequence>
<comment type="caution">
    <text evidence="3">The sequence shown here is derived from an EMBL/GenBank/DDBJ whole genome shotgun (WGS) entry which is preliminary data.</text>
</comment>
<protein>
    <submittedName>
        <fullName evidence="3">Uncharacterized protein</fullName>
    </submittedName>
</protein>
<feature type="compositionally biased region" description="Basic and acidic residues" evidence="2">
    <location>
        <begin position="136"/>
        <end position="153"/>
    </location>
</feature>
<name>A0ABU6WYT8_9FABA</name>
<evidence type="ECO:0000256" key="2">
    <source>
        <dbReference type="SAM" id="MobiDB-lite"/>
    </source>
</evidence>
<feature type="non-terminal residue" evidence="3">
    <location>
        <position position="1"/>
    </location>
</feature>
<dbReference type="Proteomes" id="UP001341840">
    <property type="component" value="Unassembled WGS sequence"/>
</dbReference>
<feature type="compositionally biased region" description="Acidic residues" evidence="2">
    <location>
        <begin position="110"/>
        <end position="126"/>
    </location>
</feature>
<keyword evidence="1" id="KW-0175">Coiled coil</keyword>
<evidence type="ECO:0000313" key="4">
    <source>
        <dbReference type="Proteomes" id="UP001341840"/>
    </source>
</evidence>
<feature type="coiled-coil region" evidence="1">
    <location>
        <begin position="265"/>
        <end position="303"/>
    </location>
</feature>
<proteinExistence type="predicted"/>
<feature type="region of interest" description="Disordered" evidence="2">
    <location>
        <begin position="49"/>
        <end position="165"/>
    </location>
</feature>
<evidence type="ECO:0000256" key="1">
    <source>
        <dbReference type="SAM" id="Coils"/>
    </source>
</evidence>
<keyword evidence="4" id="KW-1185">Reference proteome</keyword>
<feature type="compositionally biased region" description="Acidic residues" evidence="2">
    <location>
        <begin position="66"/>
        <end position="96"/>
    </location>
</feature>
<gene>
    <name evidence="3" type="ORF">PIB30_096815</name>
</gene>